<feature type="compositionally biased region" description="Pro residues" evidence="1">
    <location>
        <begin position="1"/>
        <end position="13"/>
    </location>
</feature>
<feature type="compositionally biased region" description="Low complexity" evidence="1">
    <location>
        <begin position="14"/>
        <end position="23"/>
    </location>
</feature>
<feature type="region of interest" description="Disordered" evidence="1">
    <location>
        <begin position="396"/>
        <end position="415"/>
    </location>
</feature>
<dbReference type="Proteomes" id="UP000076871">
    <property type="component" value="Unassembled WGS sequence"/>
</dbReference>
<keyword evidence="3" id="KW-1185">Reference proteome</keyword>
<evidence type="ECO:0000313" key="3">
    <source>
        <dbReference type="Proteomes" id="UP000076871"/>
    </source>
</evidence>
<feature type="region of interest" description="Disordered" evidence="1">
    <location>
        <begin position="1"/>
        <end position="26"/>
    </location>
</feature>
<dbReference type="RefSeq" id="XP_040758232.1">
    <property type="nucleotide sequence ID" value="XM_040907396.1"/>
</dbReference>
<evidence type="ECO:0000256" key="1">
    <source>
        <dbReference type="SAM" id="MobiDB-lite"/>
    </source>
</evidence>
<dbReference type="GeneID" id="63824425"/>
<reference evidence="2 3" key="1">
    <citation type="journal article" date="2016" name="Mol. Biol. Evol.">
        <title>Comparative Genomics of Early-Diverging Mushroom-Forming Fungi Provides Insights into the Origins of Lignocellulose Decay Capabilities.</title>
        <authorList>
            <person name="Nagy L.G."/>
            <person name="Riley R."/>
            <person name="Tritt A."/>
            <person name="Adam C."/>
            <person name="Daum C."/>
            <person name="Floudas D."/>
            <person name="Sun H."/>
            <person name="Yadav J.S."/>
            <person name="Pangilinan J."/>
            <person name="Larsson K.H."/>
            <person name="Matsuura K."/>
            <person name="Barry K."/>
            <person name="Labutti K."/>
            <person name="Kuo R."/>
            <person name="Ohm R.A."/>
            <person name="Bhattacharya S.S."/>
            <person name="Shirouzu T."/>
            <person name="Yoshinaga Y."/>
            <person name="Martin F.M."/>
            <person name="Grigoriev I.V."/>
            <person name="Hibbett D.S."/>
        </authorList>
    </citation>
    <scope>NUCLEOTIDE SEQUENCE [LARGE SCALE GENOMIC DNA]</scope>
    <source>
        <strain evidence="2 3">93-53</strain>
    </source>
</reference>
<feature type="compositionally biased region" description="Low complexity" evidence="1">
    <location>
        <begin position="465"/>
        <end position="475"/>
    </location>
</feature>
<sequence>MTTPSPLSPPTAAPSPVAVDTPTLDSSMTVTSDPALVAPSKTIVAPKVPPLETLASALFDRIQDLCSSHSFNAAARDTAGQQLLGSMVHPSFLSPAILAQRSCQHVLHETPEGPLCLEPFQKWDMELLSEGRKEALMQELAMADIVEEIVDGPPTSPESIPADDKMVDADEPQMDELEGENEVDPPSPKQVKPGTSFVIPRPLLCLTWVIIQHLRWPKPLRLKLLSTLTFTIAFTASAMSKSCYMTELEPICRKCGIPNLQDLKGWLPLHDFYELQGWPSPDEPSPEELHESRTAFRDYDEQIRALNKHGVGVKGAMEEQKAFREGRHVPRCIVLMHGKPPVLGELPAHGQLSFLVADAVVAPTVSSSTAGPSASTSIAFGLPEVEEVKPLTTKAGCGVKRSGSMEGELDAPPARRSHRALYNAQSKASSSGASVKKEVKEEVKEEVKSELEDIKPASSSHSMPARRATATPSAASASSNFVEFAGVMVNQDMLSDAIANLFRKK</sequence>
<feature type="compositionally biased region" description="Basic and acidic residues" evidence="1">
    <location>
        <begin position="435"/>
        <end position="455"/>
    </location>
</feature>
<proteinExistence type="predicted"/>
<gene>
    <name evidence="2" type="ORF">LAESUDRAFT_718100</name>
</gene>
<dbReference type="InParanoid" id="A0A165B8J9"/>
<accession>A0A165B8J9</accession>
<dbReference type="AlphaFoldDB" id="A0A165B8J9"/>
<protein>
    <submittedName>
        <fullName evidence="2">Uncharacterized protein</fullName>
    </submittedName>
</protein>
<evidence type="ECO:0000313" key="2">
    <source>
        <dbReference type="EMBL" id="KZT00492.1"/>
    </source>
</evidence>
<feature type="region of interest" description="Disordered" evidence="1">
    <location>
        <begin position="420"/>
        <end position="475"/>
    </location>
</feature>
<name>A0A165B8J9_9APHY</name>
<dbReference type="EMBL" id="KV427684">
    <property type="protein sequence ID" value="KZT00492.1"/>
    <property type="molecule type" value="Genomic_DNA"/>
</dbReference>
<organism evidence="2 3">
    <name type="scientific">Laetiporus sulphureus 93-53</name>
    <dbReference type="NCBI Taxonomy" id="1314785"/>
    <lineage>
        <taxon>Eukaryota</taxon>
        <taxon>Fungi</taxon>
        <taxon>Dikarya</taxon>
        <taxon>Basidiomycota</taxon>
        <taxon>Agaricomycotina</taxon>
        <taxon>Agaricomycetes</taxon>
        <taxon>Polyporales</taxon>
        <taxon>Laetiporus</taxon>
    </lineage>
</organism>